<keyword evidence="7 9" id="KW-1133">Transmembrane helix</keyword>
<dbReference type="PANTHER" id="PTHR22601">
    <property type="entry name" value="ISP4 LIKE PROTEIN"/>
    <property type="match status" value="1"/>
</dbReference>
<sequence>MAETSITSALAMEEQGLILAAFMGLSAFFSMAETSMITMLWPWKGPALNVISELIIGYLYPGKPLANVTFKIYSTISMGQALDFLSDFKLGHYMKIPPKSMFIAQIPGQSEPTPMSGLTRQCEVNKLIY</sequence>
<evidence type="ECO:0000313" key="10">
    <source>
        <dbReference type="EMBL" id="KAK2640098.1"/>
    </source>
</evidence>
<evidence type="ECO:0000256" key="9">
    <source>
        <dbReference type="SAM" id="Phobius"/>
    </source>
</evidence>
<dbReference type="GO" id="GO:0035673">
    <property type="term" value="F:oligopeptide transmembrane transporter activity"/>
    <property type="evidence" value="ECO:0007669"/>
    <property type="project" value="InterPro"/>
</dbReference>
<comment type="caution">
    <text evidence="10">The sequence shown here is derived from an EMBL/GenBank/DDBJ whole genome shotgun (WGS) entry which is preliminary data.</text>
</comment>
<gene>
    <name evidence="10" type="ORF">Ddye_027893</name>
</gene>
<evidence type="ECO:0000256" key="3">
    <source>
        <dbReference type="ARBA" id="ARBA00022448"/>
    </source>
</evidence>
<evidence type="ECO:0000256" key="6">
    <source>
        <dbReference type="ARBA" id="ARBA00022927"/>
    </source>
</evidence>
<evidence type="ECO:0000256" key="4">
    <source>
        <dbReference type="ARBA" id="ARBA00022692"/>
    </source>
</evidence>
<dbReference type="AlphaFoldDB" id="A0AAD9WRW0"/>
<dbReference type="EMBL" id="JANJYI010000008">
    <property type="protein sequence ID" value="KAK2640098.1"/>
    <property type="molecule type" value="Genomic_DNA"/>
</dbReference>
<reference evidence="10" key="1">
    <citation type="journal article" date="2023" name="Plant J.">
        <title>Genome sequences and population genomics provide insights into the demographic history, inbreeding, and mutation load of two 'living fossil' tree species of Dipteronia.</title>
        <authorList>
            <person name="Feng Y."/>
            <person name="Comes H.P."/>
            <person name="Chen J."/>
            <person name="Zhu S."/>
            <person name="Lu R."/>
            <person name="Zhang X."/>
            <person name="Li P."/>
            <person name="Qiu J."/>
            <person name="Olsen K.M."/>
            <person name="Qiu Y."/>
        </authorList>
    </citation>
    <scope>NUCLEOTIDE SEQUENCE</scope>
    <source>
        <strain evidence="10">KIB01</strain>
    </source>
</reference>
<organism evidence="10 11">
    <name type="scientific">Dipteronia dyeriana</name>
    <dbReference type="NCBI Taxonomy" id="168575"/>
    <lineage>
        <taxon>Eukaryota</taxon>
        <taxon>Viridiplantae</taxon>
        <taxon>Streptophyta</taxon>
        <taxon>Embryophyta</taxon>
        <taxon>Tracheophyta</taxon>
        <taxon>Spermatophyta</taxon>
        <taxon>Magnoliopsida</taxon>
        <taxon>eudicotyledons</taxon>
        <taxon>Gunneridae</taxon>
        <taxon>Pentapetalae</taxon>
        <taxon>rosids</taxon>
        <taxon>malvids</taxon>
        <taxon>Sapindales</taxon>
        <taxon>Sapindaceae</taxon>
        <taxon>Hippocastanoideae</taxon>
        <taxon>Acereae</taxon>
        <taxon>Dipteronia</taxon>
    </lineage>
</organism>
<evidence type="ECO:0000256" key="2">
    <source>
        <dbReference type="ARBA" id="ARBA00005484"/>
    </source>
</evidence>
<proteinExistence type="inferred from homology"/>
<keyword evidence="11" id="KW-1185">Reference proteome</keyword>
<evidence type="ECO:0000256" key="5">
    <source>
        <dbReference type="ARBA" id="ARBA00022856"/>
    </source>
</evidence>
<evidence type="ECO:0000256" key="1">
    <source>
        <dbReference type="ARBA" id="ARBA00004141"/>
    </source>
</evidence>
<evidence type="ECO:0000256" key="8">
    <source>
        <dbReference type="ARBA" id="ARBA00023136"/>
    </source>
</evidence>
<keyword evidence="4 9" id="KW-0812">Transmembrane</keyword>
<dbReference type="InterPro" id="IPR004813">
    <property type="entry name" value="OPT"/>
</dbReference>
<comment type="subcellular location">
    <subcellularLocation>
        <location evidence="1">Membrane</location>
        <topology evidence="1">Multi-pass membrane protein</topology>
    </subcellularLocation>
</comment>
<evidence type="ECO:0000313" key="11">
    <source>
        <dbReference type="Proteomes" id="UP001280121"/>
    </source>
</evidence>
<dbReference type="Pfam" id="PF03169">
    <property type="entry name" value="OPT"/>
    <property type="match status" value="1"/>
</dbReference>
<dbReference type="GO" id="GO:0016020">
    <property type="term" value="C:membrane"/>
    <property type="evidence" value="ECO:0007669"/>
    <property type="project" value="UniProtKB-SubCell"/>
</dbReference>
<keyword evidence="3" id="KW-0813">Transport</keyword>
<protein>
    <submittedName>
        <fullName evidence="10">Uncharacterized protein</fullName>
    </submittedName>
</protein>
<comment type="similarity">
    <text evidence="2">Belongs to the oligopeptide OPT transporter (TC 2.A.67.1) family.</text>
</comment>
<keyword evidence="5" id="KW-0571">Peptide transport</keyword>
<dbReference type="InterPro" id="IPR004648">
    <property type="entry name" value="Oligpept_transpt"/>
</dbReference>
<dbReference type="GO" id="GO:0015031">
    <property type="term" value="P:protein transport"/>
    <property type="evidence" value="ECO:0007669"/>
    <property type="project" value="UniProtKB-KW"/>
</dbReference>
<keyword evidence="8 9" id="KW-0472">Membrane</keyword>
<keyword evidence="6" id="KW-0653">Protein transport</keyword>
<feature type="transmembrane region" description="Helical" evidence="9">
    <location>
        <begin position="17"/>
        <end position="41"/>
    </location>
</feature>
<name>A0AAD9WRW0_9ROSI</name>
<evidence type="ECO:0000256" key="7">
    <source>
        <dbReference type="ARBA" id="ARBA00022989"/>
    </source>
</evidence>
<dbReference type="Proteomes" id="UP001280121">
    <property type="component" value="Unassembled WGS sequence"/>
</dbReference>
<accession>A0AAD9WRW0</accession>